<protein>
    <submittedName>
        <fullName evidence="2">Clavaminate synthase-like protein</fullName>
    </submittedName>
</protein>
<dbReference type="InterPro" id="IPR003347">
    <property type="entry name" value="JmjC_dom"/>
</dbReference>
<name>A0A4P9YBW5_ROZAC</name>
<dbReference type="PANTHER" id="PTHR12461">
    <property type="entry name" value="HYPOXIA-INDUCIBLE FACTOR 1 ALPHA INHIBITOR-RELATED"/>
    <property type="match status" value="1"/>
</dbReference>
<dbReference type="InterPro" id="IPR014710">
    <property type="entry name" value="RmlC-like_jellyroll"/>
</dbReference>
<dbReference type="SMART" id="SM00558">
    <property type="entry name" value="JmjC"/>
    <property type="match status" value="1"/>
</dbReference>
<dbReference type="PANTHER" id="PTHR12461:SF99">
    <property type="entry name" value="BIFUNCTIONAL PEPTIDASE AND (3S)-LYSYL HYDROXYLASE JMJD7"/>
    <property type="match status" value="1"/>
</dbReference>
<dbReference type="Proteomes" id="UP000281549">
    <property type="component" value="Unassembled WGS sequence"/>
</dbReference>
<dbReference type="Gene3D" id="2.60.120.10">
    <property type="entry name" value="Jelly Rolls"/>
    <property type="match status" value="1"/>
</dbReference>
<dbReference type="PROSITE" id="PS51184">
    <property type="entry name" value="JMJC"/>
    <property type="match status" value="1"/>
</dbReference>
<organism evidence="2 3">
    <name type="scientific">Rozella allomycis (strain CSF55)</name>
    <dbReference type="NCBI Taxonomy" id="988480"/>
    <lineage>
        <taxon>Eukaryota</taxon>
        <taxon>Fungi</taxon>
        <taxon>Fungi incertae sedis</taxon>
        <taxon>Cryptomycota</taxon>
        <taxon>Cryptomycota incertae sedis</taxon>
        <taxon>Rozella</taxon>
    </lineage>
</organism>
<evidence type="ECO:0000259" key="1">
    <source>
        <dbReference type="PROSITE" id="PS51184"/>
    </source>
</evidence>
<reference evidence="3" key="1">
    <citation type="journal article" date="2018" name="Nat. Microbiol.">
        <title>Leveraging single-cell genomics to expand the fungal tree of life.</title>
        <authorList>
            <person name="Ahrendt S.R."/>
            <person name="Quandt C.A."/>
            <person name="Ciobanu D."/>
            <person name="Clum A."/>
            <person name="Salamov A."/>
            <person name="Andreopoulos B."/>
            <person name="Cheng J.F."/>
            <person name="Woyke T."/>
            <person name="Pelin A."/>
            <person name="Henrissat B."/>
            <person name="Reynolds N.K."/>
            <person name="Benny G.L."/>
            <person name="Smith M.E."/>
            <person name="James T.Y."/>
            <person name="Grigoriev I.V."/>
        </authorList>
    </citation>
    <scope>NUCLEOTIDE SEQUENCE [LARGE SCALE GENOMIC DNA]</scope>
    <source>
        <strain evidence="3">CSF55</strain>
    </source>
</reference>
<evidence type="ECO:0000313" key="3">
    <source>
        <dbReference type="Proteomes" id="UP000281549"/>
    </source>
</evidence>
<dbReference type="SUPFAM" id="SSF51197">
    <property type="entry name" value="Clavaminate synthase-like"/>
    <property type="match status" value="1"/>
</dbReference>
<evidence type="ECO:0000313" key="2">
    <source>
        <dbReference type="EMBL" id="RKP16823.1"/>
    </source>
</evidence>
<feature type="domain" description="JmjC" evidence="1">
    <location>
        <begin position="23"/>
        <end position="177"/>
    </location>
</feature>
<dbReference type="AlphaFoldDB" id="A0A4P9YBW5"/>
<feature type="non-terminal residue" evidence="2">
    <location>
        <position position="1"/>
    </location>
</feature>
<accession>A0A4P9YBW5</accession>
<gene>
    <name evidence="2" type="ORF">ROZALSC1DRAFT_31321</name>
</gene>
<sequence>FILNLEKNNDQIHYLQSQNDNLSQGVFAAIRKDVPESIEFASEALDAKPDAVNLWIGNEKSTTSMHKDHYENLYAVVRGCKIFTLYPPTYYPFLKEWQIIPEVNDGQPMTLPWITADPENLQRDLPPPLVAVVEEGDLFYLPSLWYHKVEQDGITVAVNYWYDMHYGINYHYFQFLKSISN</sequence>
<dbReference type="EMBL" id="ML006211">
    <property type="protein sequence ID" value="RKP16823.1"/>
    <property type="molecule type" value="Genomic_DNA"/>
</dbReference>
<proteinExistence type="predicted"/>
<dbReference type="InterPro" id="IPR041667">
    <property type="entry name" value="Cupin_8"/>
</dbReference>
<dbReference type="Pfam" id="PF13621">
    <property type="entry name" value="Cupin_8"/>
    <property type="match status" value="1"/>
</dbReference>